<keyword evidence="5" id="KW-0143">Chaperone</keyword>
<dbReference type="Gene3D" id="3.40.50.300">
    <property type="entry name" value="P-loop containing nucleotide triphosphate hydrolases"/>
    <property type="match status" value="1"/>
</dbReference>
<keyword evidence="4" id="KW-0342">GTP-binding</keyword>
<name>A0ABU1U3B8_9BACL</name>
<evidence type="ECO:0000256" key="1">
    <source>
        <dbReference type="ARBA" id="ARBA00009625"/>
    </source>
</evidence>
<dbReference type="SUPFAM" id="SSF52540">
    <property type="entry name" value="P-loop containing nucleoside triphosphate hydrolases"/>
    <property type="match status" value="1"/>
</dbReference>
<dbReference type="PANTHER" id="PTHR43087:SF1">
    <property type="entry name" value="LAO_AO TRANSPORT SYSTEM ATPASE"/>
    <property type="match status" value="1"/>
</dbReference>
<keyword evidence="2" id="KW-0547">Nucleotide-binding</keyword>
<accession>A0ABU1U3B8</accession>
<evidence type="ECO:0000256" key="5">
    <source>
        <dbReference type="ARBA" id="ARBA00023186"/>
    </source>
</evidence>
<dbReference type="EMBL" id="JAVDWA010000005">
    <property type="protein sequence ID" value="MDR7073881.1"/>
    <property type="molecule type" value="Genomic_DNA"/>
</dbReference>
<evidence type="ECO:0000256" key="4">
    <source>
        <dbReference type="ARBA" id="ARBA00023134"/>
    </source>
</evidence>
<reference evidence="6 7" key="1">
    <citation type="submission" date="2023-07" db="EMBL/GenBank/DDBJ databases">
        <title>Sorghum-associated microbial communities from plants grown in Nebraska, USA.</title>
        <authorList>
            <person name="Schachtman D."/>
        </authorList>
    </citation>
    <scope>NUCLEOTIDE SEQUENCE [LARGE SCALE GENOMIC DNA]</scope>
    <source>
        <strain evidence="6 7">BE211</strain>
    </source>
</reference>
<protein>
    <submittedName>
        <fullName evidence="6">LAO/AO transport system kinase</fullName>
        <ecNumber evidence="6">2.7.-.-</ecNumber>
    </submittedName>
</protein>
<gene>
    <name evidence="6" type="ORF">J2X07_002871</name>
</gene>
<dbReference type="GO" id="GO:0016301">
    <property type="term" value="F:kinase activity"/>
    <property type="evidence" value="ECO:0007669"/>
    <property type="project" value="UniProtKB-KW"/>
</dbReference>
<dbReference type="RefSeq" id="WP_310259919.1">
    <property type="nucleotide sequence ID" value="NZ_JAVDWA010000005.1"/>
</dbReference>
<keyword evidence="7" id="KW-1185">Reference proteome</keyword>
<evidence type="ECO:0000313" key="7">
    <source>
        <dbReference type="Proteomes" id="UP001258181"/>
    </source>
</evidence>
<proteinExistence type="inferred from homology"/>
<keyword evidence="6" id="KW-0808">Transferase</keyword>
<dbReference type="InterPro" id="IPR005129">
    <property type="entry name" value="GTPase_ArgK"/>
</dbReference>
<dbReference type="Pfam" id="PF03308">
    <property type="entry name" value="MeaB"/>
    <property type="match status" value="1"/>
</dbReference>
<evidence type="ECO:0000256" key="2">
    <source>
        <dbReference type="ARBA" id="ARBA00022741"/>
    </source>
</evidence>
<dbReference type="CDD" id="cd03114">
    <property type="entry name" value="MMAA-like"/>
    <property type="match status" value="1"/>
</dbReference>
<keyword evidence="3" id="KW-0378">Hydrolase</keyword>
<comment type="similarity">
    <text evidence="1">Belongs to the SIMIBI class G3E GTPase family. ArgK/MeaB subfamily.</text>
</comment>
<dbReference type="InterPro" id="IPR052040">
    <property type="entry name" value="GTPase/Isobutyryl-CoA_mutase"/>
</dbReference>
<sequence length="322" mass="35140">MHPLAARFEKNDVRALAKAITLAENNGPDRLELLKSIYPMQKGAHWIGITGSPGAGKSSLVNRLITFLRQKGLTIAVVAVDPTSPFSGGSILGDRVRMADHFTDPGVFIRSMGTRGSLGGLSRSTKETVRVMDAYGFDVILIETVGVGQSELDIMKLADSVAVVLNPGSGDVVQVFKAGIMEIADLFVVNKADMPGVPKLLAEIEAMLDLVKHDSPYRPPVVQTISTENIGLKEMWEALLAHKTYLIDSGEGTERKLANLKTEVMEVVQHELFQQIWTQEQKNGFSWLADLQDGTTDPYTAAEQILSLRNQPADKKGEKSEK</sequence>
<dbReference type="Proteomes" id="UP001258181">
    <property type="component" value="Unassembled WGS sequence"/>
</dbReference>
<dbReference type="PANTHER" id="PTHR43087">
    <property type="entry name" value="LYSINE/ARGININE/ORNITHINE TRANSPORT SYSTEM KINASE"/>
    <property type="match status" value="1"/>
</dbReference>
<keyword evidence="6" id="KW-0418">Kinase</keyword>
<dbReference type="EC" id="2.7.-.-" evidence="6"/>
<dbReference type="NCBIfam" id="TIGR00750">
    <property type="entry name" value="lao"/>
    <property type="match status" value="1"/>
</dbReference>
<evidence type="ECO:0000313" key="6">
    <source>
        <dbReference type="EMBL" id="MDR7073881.1"/>
    </source>
</evidence>
<comment type="caution">
    <text evidence="6">The sequence shown here is derived from an EMBL/GenBank/DDBJ whole genome shotgun (WGS) entry which is preliminary data.</text>
</comment>
<evidence type="ECO:0000256" key="3">
    <source>
        <dbReference type="ARBA" id="ARBA00022801"/>
    </source>
</evidence>
<dbReference type="InterPro" id="IPR027417">
    <property type="entry name" value="P-loop_NTPase"/>
</dbReference>
<organism evidence="6 7">
    <name type="scientific">Fictibacillus barbaricus</name>
    <dbReference type="NCBI Taxonomy" id="182136"/>
    <lineage>
        <taxon>Bacteria</taxon>
        <taxon>Bacillati</taxon>
        <taxon>Bacillota</taxon>
        <taxon>Bacilli</taxon>
        <taxon>Bacillales</taxon>
        <taxon>Fictibacillaceae</taxon>
        <taxon>Fictibacillus</taxon>
    </lineage>
</organism>